<comment type="caution">
    <text evidence="21">The sequence shown here is derived from an EMBL/GenBank/DDBJ whole genome shotgun (WGS) entry which is preliminary data.</text>
</comment>
<dbReference type="EC" id="4.2.3.4" evidence="7 18"/>
<keyword evidence="15 18" id="KW-0057">Aromatic amino acid biosynthesis</keyword>
<dbReference type="HAMAP" id="MF_00110">
    <property type="entry name" value="DHQ_synthase"/>
    <property type="match status" value="1"/>
</dbReference>
<dbReference type="FunFam" id="3.40.50.1970:FF:000007">
    <property type="entry name" value="Pentafunctional AROM polypeptide"/>
    <property type="match status" value="1"/>
</dbReference>
<evidence type="ECO:0000256" key="16">
    <source>
        <dbReference type="ARBA" id="ARBA00023239"/>
    </source>
</evidence>
<evidence type="ECO:0000256" key="6">
    <source>
        <dbReference type="ARBA" id="ARBA00005412"/>
    </source>
</evidence>
<dbReference type="InterPro" id="IPR050071">
    <property type="entry name" value="Dehydroquinate_synthase"/>
</dbReference>
<feature type="binding site" evidence="18">
    <location>
        <position position="144"/>
    </location>
    <ligand>
        <name>NAD(+)</name>
        <dbReference type="ChEBI" id="CHEBI:57540"/>
    </ligand>
</feature>
<dbReference type="AlphaFoldDB" id="A0A1E5G6R3"/>
<dbReference type="Proteomes" id="UP000094296">
    <property type="component" value="Unassembled WGS sequence"/>
</dbReference>
<dbReference type="STRING" id="766136.BHF68_03380"/>
<protein>
    <recommendedName>
        <fullName evidence="8 18">3-dehydroquinate synthase</fullName>
        <shortName evidence="18">DHQS</shortName>
        <ecNumber evidence="7 18">4.2.3.4</ecNumber>
    </recommendedName>
</protein>
<evidence type="ECO:0000256" key="3">
    <source>
        <dbReference type="ARBA" id="ARBA00001947"/>
    </source>
</evidence>
<evidence type="ECO:0000256" key="14">
    <source>
        <dbReference type="ARBA" id="ARBA00023027"/>
    </source>
</evidence>
<keyword evidence="11 18" id="KW-0479">Metal-binding</keyword>
<dbReference type="InterPro" id="IPR030963">
    <property type="entry name" value="DHQ_synth_fam"/>
</dbReference>
<evidence type="ECO:0000256" key="15">
    <source>
        <dbReference type="ARBA" id="ARBA00023141"/>
    </source>
</evidence>
<evidence type="ECO:0000256" key="9">
    <source>
        <dbReference type="ARBA" id="ARBA00022490"/>
    </source>
</evidence>
<dbReference type="GO" id="GO:0003856">
    <property type="term" value="F:3-dehydroquinate synthase activity"/>
    <property type="evidence" value="ECO:0007669"/>
    <property type="project" value="UniProtKB-UniRule"/>
</dbReference>
<proteinExistence type="inferred from homology"/>
<feature type="binding site" evidence="18">
    <location>
        <position position="153"/>
    </location>
    <ligand>
        <name>NAD(+)</name>
        <dbReference type="ChEBI" id="CHEBI:57540"/>
    </ligand>
</feature>
<keyword evidence="14 18" id="KW-0520">NAD</keyword>
<evidence type="ECO:0000313" key="22">
    <source>
        <dbReference type="Proteomes" id="UP000094296"/>
    </source>
</evidence>
<dbReference type="PANTHER" id="PTHR43622">
    <property type="entry name" value="3-DEHYDROQUINATE SYNTHASE"/>
    <property type="match status" value="1"/>
</dbReference>
<name>A0A1E5G6R3_9FIRM</name>
<dbReference type="GO" id="GO:0009073">
    <property type="term" value="P:aromatic amino acid family biosynthetic process"/>
    <property type="evidence" value="ECO:0007669"/>
    <property type="project" value="UniProtKB-KW"/>
</dbReference>
<dbReference type="SUPFAM" id="SSF56796">
    <property type="entry name" value="Dehydroquinate synthase-like"/>
    <property type="match status" value="1"/>
</dbReference>
<comment type="subcellular location">
    <subcellularLocation>
        <location evidence="4 18">Cytoplasm</location>
    </subcellularLocation>
</comment>
<dbReference type="InterPro" id="IPR030960">
    <property type="entry name" value="DHQS/DOIS_N"/>
</dbReference>
<dbReference type="GO" id="GO:0000166">
    <property type="term" value="F:nucleotide binding"/>
    <property type="evidence" value="ECO:0007669"/>
    <property type="project" value="UniProtKB-KW"/>
</dbReference>
<feature type="binding site" evidence="18">
    <location>
        <begin position="74"/>
        <end position="79"/>
    </location>
    <ligand>
        <name>NAD(+)</name>
        <dbReference type="ChEBI" id="CHEBI:57540"/>
    </ligand>
</feature>
<evidence type="ECO:0000313" key="21">
    <source>
        <dbReference type="EMBL" id="OEF98795.1"/>
    </source>
</evidence>
<evidence type="ECO:0000256" key="8">
    <source>
        <dbReference type="ARBA" id="ARBA00017684"/>
    </source>
</evidence>
<dbReference type="Pfam" id="PF01761">
    <property type="entry name" value="DHQ_synthase"/>
    <property type="match status" value="1"/>
</dbReference>
<feature type="domain" description="3-dehydroquinate synthase N-terminal" evidence="19">
    <location>
        <begin position="70"/>
        <end position="181"/>
    </location>
</feature>
<feature type="binding site" evidence="18">
    <location>
        <begin position="132"/>
        <end position="133"/>
    </location>
    <ligand>
        <name>NAD(+)</name>
        <dbReference type="ChEBI" id="CHEBI:57540"/>
    </ligand>
</feature>
<dbReference type="GO" id="GO:0009423">
    <property type="term" value="P:chorismate biosynthetic process"/>
    <property type="evidence" value="ECO:0007669"/>
    <property type="project" value="UniProtKB-UniRule"/>
</dbReference>
<comment type="similarity">
    <text evidence="6 18">Belongs to the sugar phosphate cyclases superfamily. Dehydroquinate synthase family.</text>
</comment>
<dbReference type="GO" id="GO:0046872">
    <property type="term" value="F:metal ion binding"/>
    <property type="evidence" value="ECO:0007669"/>
    <property type="project" value="UniProtKB-KW"/>
</dbReference>
<organism evidence="21 22">
    <name type="scientific">Desulfuribacillus alkaliarsenatis</name>
    <dbReference type="NCBI Taxonomy" id="766136"/>
    <lineage>
        <taxon>Bacteria</taxon>
        <taxon>Bacillati</taxon>
        <taxon>Bacillota</taxon>
        <taxon>Desulfuribacillia</taxon>
        <taxon>Desulfuribacillales</taxon>
        <taxon>Desulfuribacillaceae</taxon>
        <taxon>Desulfuribacillus</taxon>
    </lineage>
</organism>
<dbReference type="EMBL" id="MIJE01000001">
    <property type="protein sequence ID" value="OEF98795.1"/>
    <property type="molecule type" value="Genomic_DNA"/>
</dbReference>
<keyword evidence="12 18" id="KW-0547">Nucleotide-binding</keyword>
<gene>
    <name evidence="18" type="primary">aroB</name>
    <name evidence="21" type="ORF">BHF68_03380</name>
</gene>
<dbReference type="UniPathway" id="UPA00053">
    <property type="reaction ID" value="UER00085"/>
</dbReference>
<comment type="catalytic activity">
    <reaction evidence="1 18">
        <text>7-phospho-2-dehydro-3-deoxy-D-arabino-heptonate = 3-dehydroquinate + phosphate</text>
        <dbReference type="Rhea" id="RHEA:21968"/>
        <dbReference type="ChEBI" id="CHEBI:32364"/>
        <dbReference type="ChEBI" id="CHEBI:43474"/>
        <dbReference type="ChEBI" id="CHEBI:58394"/>
        <dbReference type="EC" id="4.2.3.4"/>
    </reaction>
</comment>
<evidence type="ECO:0000256" key="1">
    <source>
        <dbReference type="ARBA" id="ARBA00001393"/>
    </source>
</evidence>
<comment type="pathway">
    <text evidence="5 18">Metabolic intermediate biosynthesis; chorismate biosynthesis; chorismate from D-erythrose 4-phosphate and phosphoenolpyruvate: step 2/7.</text>
</comment>
<reference evidence="21 22" key="1">
    <citation type="submission" date="2016-09" db="EMBL/GenBank/DDBJ databases">
        <title>Draft genome sequence for the type strain of Desulfuribacillus alkaliarsenatis AHT28, an obligately anaerobic, sulfidogenic bacterium isolated from Russian soda lake sediments.</title>
        <authorList>
            <person name="Abin C.A."/>
            <person name="Hollibaugh J.T."/>
        </authorList>
    </citation>
    <scope>NUCLEOTIDE SEQUENCE [LARGE SCALE GENOMIC DNA]</scope>
    <source>
        <strain evidence="21 22">AHT28</strain>
    </source>
</reference>
<feature type="domain" description="3-dehydroquinate synthase C-terminal" evidence="20">
    <location>
        <begin position="183"/>
        <end position="327"/>
    </location>
</feature>
<evidence type="ECO:0000256" key="12">
    <source>
        <dbReference type="ARBA" id="ARBA00022741"/>
    </source>
</evidence>
<feature type="binding site" evidence="18">
    <location>
        <position position="249"/>
    </location>
    <ligand>
        <name>Zn(2+)</name>
        <dbReference type="ChEBI" id="CHEBI:29105"/>
    </ligand>
</feature>
<dbReference type="Gene3D" id="1.20.1090.10">
    <property type="entry name" value="Dehydroquinate synthase-like - alpha domain"/>
    <property type="match status" value="1"/>
</dbReference>
<keyword evidence="13 18" id="KW-0862">Zinc</keyword>
<dbReference type="GO" id="GO:0005737">
    <property type="term" value="C:cytoplasm"/>
    <property type="evidence" value="ECO:0007669"/>
    <property type="project" value="UniProtKB-SubCell"/>
</dbReference>
<dbReference type="Pfam" id="PF24621">
    <property type="entry name" value="DHQS_C"/>
    <property type="match status" value="1"/>
</dbReference>
<keyword evidence="16 18" id="KW-0456">Lyase</keyword>
<accession>A0A1E5G6R3</accession>
<evidence type="ECO:0000256" key="5">
    <source>
        <dbReference type="ARBA" id="ARBA00004661"/>
    </source>
</evidence>
<dbReference type="InterPro" id="IPR056179">
    <property type="entry name" value="DHQS_C"/>
</dbReference>
<evidence type="ECO:0000256" key="11">
    <source>
        <dbReference type="ARBA" id="ARBA00022723"/>
    </source>
</evidence>
<comment type="cofactor">
    <cofactor evidence="18">
        <name>Co(2+)</name>
        <dbReference type="ChEBI" id="CHEBI:48828"/>
    </cofactor>
    <cofactor evidence="18">
        <name>Zn(2+)</name>
        <dbReference type="ChEBI" id="CHEBI:29105"/>
    </cofactor>
    <text evidence="18">Binds 1 divalent metal cation per subunit. Can use either Co(2+) or Zn(2+).</text>
</comment>
<feature type="binding site" evidence="18">
    <location>
        <begin position="171"/>
        <end position="174"/>
    </location>
    <ligand>
        <name>NAD(+)</name>
        <dbReference type="ChEBI" id="CHEBI:57540"/>
    </ligand>
</feature>
<keyword evidence="22" id="KW-1185">Reference proteome</keyword>
<sequence length="364" mass="39847">MFHTINLHTSSSSYDIIFGEELLENIHLIKAIKNIKPTKVLVLSDTVVGPLYANTMLQSLKQMDIDCQLYTVPSGENSKSLAVFQEVVGYMLEQGFDRKSLIIALGGGVVGDLGGFVAASFMRGIPFVQVPTTILAHDSSVGGKVAINHPLGKNTIGAFHQPLAVVYDMNTIKTLPKEQIASGVAEIVKHAHIHRPELNHWLIENYHKIEQLDNKSLATMLYKSCEVKAEIVSKDERETGVRAYLNFGHTIAHGIEGALGYGKIPHGIAVAIGMVSAALIGYQKGITPKHVLTHIIEINKALKLPIHLPESIDEQNVINYILHDKKNIGGQLTFVLLEELGKPAIIRGITTSEVLDALQQQKQL</sequence>
<evidence type="ECO:0000256" key="18">
    <source>
        <dbReference type="HAMAP-Rule" id="MF_00110"/>
    </source>
</evidence>
<dbReference type="PANTHER" id="PTHR43622:SF7">
    <property type="entry name" value="3-DEHYDROQUINATE SYNTHASE, CHLOROPLASTIC"/>
    <property type="match status" value="1"/>
</dbReference>
<feature type="binding site" evidence="18">
    <location>
        <begin position="108"/>
        <end position="112"/>
    </location>
    <ligand>
        <name>NAD(+)</name>
        <dbReference type="ChEBI" id="CHEBI:57540"/>
    </ligand>
</feature>
<evidence type="ECO:0000256" key="7">
    <source>
        <dbReference type="ARBA" id="ARBA00013031"/>
    </source>
</evidence>
<evidence type="ECO:0000256" key="2">
    <source>
        <dbReference type="ARBA" id="ARBA00001911"/>
    </source>
</evidence>
<comment type="cofactor">
    <cofactor evidence="2 18">
        <name>NAD(+)</name>
        <dbReference type="ChEBI" id="CHEBI:57540"/>
    </cofactor>
</comment>
<evidence type="ECO:0000256" key="10">
    <source>
        <dbReference type="ARBA" id="ARBA00022605"/>
    </source>
</evidence>
<keyword evidence="10 18" id="KW-0028">Amino-acid biosynthesis</keyword>
<evidence type="ECO:0000256" key="17">
    <source>
        <dbReference type="ARBA" id="ARBA00023285"/>
    </source>
</evidence>
<dbReference type="PIRSF" id="PIRSF001455">
    <property type="entry name" value="DHQ_synth"/>
    <property type="match status" value="1"/>
</dbReference>
<feature type="binding site" evidence="18">
    <location>
        <position position="266"/>
    </location>
    <ligand>
        <name>Zn(2+)</name>
        <dbReference type="ChEBI" id="CHEBI:29105"/>
    </ligand>
</feature>
<dbReference type="GO" id="GO:0008652">
    <property type="term" value="P:amino acid biosynthetic process"/>
    <property type="evidence" value="ECO:0007669"/>
    <property type="project" value="UniProtKB-KW"/>
</dbReference>
<evidence type="ECO:0000256" key="13">
    <source>
        <dbReference type="ARBA" id="ARBA00022833"/>
    </source>
</evidence>
<dbReference type="InterPro" id="IPR016037">
    <property type="entry name" value="DHQ_synth_AroB"/>
</dbReference>
<dbReference type="CDD" id="cd08195">
    <property type="entry name" value="DHQS"/>
    <property type="match status" value="1"/>
</dbReference>
<evidence type="ECO:0000259" key="20">
    <source>
        <dbReference type="Pfam" id="PF24621"/>
    </source>
</evidence>
<comment type="function">
    <text evidence="18">Catalyzes the conversion of 3-deoxy-D-arabino-heptulosonate 7-phosphate (DAHP) to dehydroquinate (DHQ).</text>
</comment>
<evidence type="ECO:0000256" key="4">
    <source>
        <dbReference type="ARBA" id="ARBA00004496"/>
    </source>
</evidence>
<dbReference type="NCBIfam" id="TIGR01357">
    <property type="entry name" value="aroB"/>
    <property type="match status" value="1"/>
</dbReference>
<keyword evidence="9 18" id="KW-0963">Cytoplasm</keyword>
<feature type="binding site" evidence="18">
    <location>
        <position position="186"/>
    </location>
    <ligand>
        <name>Zn(2+)</name>
        <dbReference type="ChEBI" id="CHEBI:29105"/>
    </ligand>
</feature>
<dbReference type="Gene3D" id="3.40.50.1970">
    <property type="match status" value="1"/>
</dbReference>
<keyword evidence="17 18" id="KW-0170">Cobalt</keyword>
<comment type="cofactor">
    <cofactor evidence="3">
        <name>Zn(2+)</name>
        <dbReference type="ChEBI" id="CHEBI:29105"/>
    </cofactor>
</comment>
<evidence type="ECO:0000259" key="19">
    <source>
        <dbReference type="Pfam" id="PF01761"/>
    </source>
</evidence>